<feature type="binding site" evidence="10">
    <location>
        <position position="58"/>
    </location>
    <ligand>
        <name>Mg(2+)</name>
        <dbReference type="ChEBI" id="CHEBI:18420"/>
    </ligand>
</feature>
<proteinExistence type="inferred from homology"/>
<dbReference type="NCBIfam" id="TIGR00516">
    <property type="entry name" value="acpS"/>
    <property type="match status" value="1"/>
</dbReference>
<keyword evidence="5 10" id="KW-0460">Magnesium</keyword>
<dbReference type="SUPFAM" id="SSF56214">
    <property type="entry name" value="4'-phosphopantetheinyl transferase"/>
    <property type="match status" value="1"/>
</dbReference>
<evidence type="ECO:0000313" key="12">
    <source>
        <dbReference type="EMBL" id="TLU59915.1"/>
    </source>
</evidence>
<keyword evidence="10" id="KW-0963">Cytoplasm</keyword>
<evidence type="ECO:0000256" key="5">
    <source>
        <dbReference type="ARBA" id="ARBA00022842"/>
    </source>
</evidence>
<comment type="function">
    <text evidence="9">Transfers the 4'-phosphopantetheine moiety from coenzyme A to the 'Ser-36' of acyl-carrier-protein.</text>
</comment>
<evidence type="ECO:0000256" key="8">
    <source>
        <dbReference type="ARBA" id="ARBA00050875"/>
    </source>
</evidence>
<evidence type="ECO:0000256" key="1">
    <source>
        <dbReference type="ARBA" id="ARBA00022516"/>
    </source>
</evidence>
<dbReference type="GO" id="GO:0008897">
    <property type="term" value="F:holo-[acyl-carrier-protein] synthase activity"/>
    <property type="evidence" value="ECO:0007669"/>
    <property type="project" value="UniProtKB-UniRule"/>
</dbReference>
<dbReference type="Gene3D" id="3.90.470.20">
    <property type="entry name" value="4'-phosphopantetheinyl transferase domain"/>
    <property type="match status" value="1"/>
</dbReference>
<sequence>MSVVGIGNDLIEIARISKMQERAREKLALRILTESELRVFTEHNYPERFLAKRWAAKEAAAKALGTGIADGVSFQHIEISNLENGQPQLAFNGRALELAQKLKANSFHISLSDEEHYAIAFVVLSK</sequence>
<comment type="caution">
    <text evidence="12">The sequence shown here is derived from an EMBL/GenBank/DDBJ whole genome shotgun (WGS) entry which is preliminary data.</text>
</comment>
<dbReference type="AlphaFoldDB" id="A0A5R9IBB6"/>
<dbReference type="FunFam" id="3.90.470.20:FF:000001">
    <property type="entry name" value="Holo-[acyl-carrier-protein] synthase"/>
    <property type="match status" value="1"/>
</dbReference>
<accession>A0A5R9IBB6</accession>
<feature type="domain" description="4'-phosphopantetheinyl transferase" evidence="11">
    <location>
        <begin position="5"/>
        <end position="121"/>
    </location>
</feature>
<evidence type="ECO:0000259" key="11">
    <source>
        <dbReference type="Pfam" id="PF01648"/>
    </source>
</evidence>
<evidence type="ECO:0000256" key="10">
    <source>
        <dbReference type="HAMAP-Rule" id="MF_00101"/>
    </source>
</evidence>
<keyword evidence="3 10" id="KW-0479">Metal-binding</keyword>
<dbReference type="InterPro" id="IPR008278">
    <property type="entry name" value="4-PPantetheinyl_Trfase_dom"/>
</dbReference>
<evidence type="ECO:0000256" key="3">
    <source>
        <dbReference type="ARBA" id="ARBA00022723"/>
    </source>
</evidence>
<evidence type="ECO:0000313" key="13">
    <source>
        <dbReference type="Proteomes" id="UP000307790"/>
    </source>
</evidence>
<dbReference type="RefSeq" id="WP_138321749.1">
    <property type="nucleotide sequence ID" value="NZ_VCBC01000024.1"/>
</dbReference>
<dbReference type="GO" id="GO:0005737">
    <property type="term" value="C:cytoplasm"/>
    <property type="evidence" value="ECO:0007669"/>
    <property type="project" value="UniProtKB-SubCell"/>
</dbReference>
<evidence type="ECO:0000256" key="2">
    <source>
        <dbReference type="ARBA" id="ARBA00022679"/>
    </source>
</evidence>
<dbReference type="InterPro" id="IPR037143">
    <property type="entry name" value="4-PPantetheinyl_Trfase_dom_sf"/>
</dbReference>
<protein>
    <recommendedName>
        <fullName evidence="10">Holo-[acyl-carrier-protein] synthase</fullName>
        <shortName evidence="10">Holo-ACP synthase</shortName>
        <ecNumber evidence="10">2.7.8.7</ecNumber>
    </recommendedName>
    <alternativeName>
        <fullName evidence="10">4'-phosphopantetheinyl transferase AcpS</fullName>
    </alternativeName>
</protein>
<organism evidence="12 13">
    <name type="scientific">Thalassotalea litorea</name>
    <dbReference type="NCBI Taxonomy" id="2020715"/>
    <lineage>
        <taxon>Bacteria</taxon>
        <taxon>Pseudomonadati</taxon>
        <taxon>Pseudomonadota</taxon>
        <taxon>Gammaproteobacteria</taxon>
        <taxon>Alteromonadales</taxon>
        <taxon>Colwelliaceae</taxon>
        <taxon>Thalassotalea</taxon>
    </lineage>
</organism>
<dbReference type="EMBL" id="VCBC01000024">
    <property type="protein sequence ID" value="TLU59915.1"/>
    <property type="molecule type" value="Genomic_DNA"/>
</dbReference>
<comment type="function">
    <text evidence="10">Transfers the 4'-phosphopantetheine moiety from coenzyme A to a Ser of acyl-carrier-protein.</text>
</comment>
<keyword evidence="4 10" id="KW-0276">Fatty acid metabolism</keyword>
<dbReference type="GO" id="GO:0000287">
    <property type="term" value="F:magnesium ion binding"/>
    <property type="evidence" value="ECO:0007669"/>
    <property type="project" value="UniProtKB-UniRule"/>
</dbReference>
<dbReference type="Proteomes" id="UP000307790">
    <property type="component" value="Unassembled WGS sequence"/>
</dbReference>
<feature type="binding site" evidence="10">
    <location>
        <position position="9"/>
    </location>
    <ligand>
        <name>Mg(2+)</name>
        <dbReference type="ChEBI" id="CHEBI:18420"/>
    </ligand>
</feature>
<dbReference type="EC" id="2.7.8.7" evidence="10"/>
<name>A0A5R9IBB6_9GAMM</name>
<evidence type="ECO:0000256" key="4">
    <source>
        <dbReference type="ARBA" id="ARBA00022832"/>
    </source>
</evidence>
<comment type="catalytic activity">
    <reaction evidence="8 10">
        <text>apo-[ACP] + CoA = holo-[ACP] + adenosine 3',5'-bisphosphate + H(+)</text>
        <dbReference type="Rhea" id="RHEA:12068"/>
        <dbReference type="Rhea" id="RHEA-COMP:9685"/>
        <dbReference type="Rhea" id="RHEA-COMP:9690"/>
        <dbReference type="ChEBI" id="CHEBI:15378"/>
        <dbReference type="ChEBI" id="CHEBI:29999"/>
        <dbReference type="ChEBI" id="CHEBI:57287"/>
        <dbReference type="ChEBI" id="CHEBI:58343"/>
        <dbReference type="ChEBI" id="CHEBI:64479"/>
        <dbReference type="EC" id="2.7.8.7"/>
    </reaction>
</comment>
<keyword evidence="13" id="KW-1185">Reference proteome</keyword>
<comment type="cofactor">
    <cofactor evidence="10">
        <name>Mg(2+)</name>
        <dbReference type="ChEBI" id="CHEBI:18420"/>
    </cofactor>
</comment>
<comment type="subcellular location">
    <subcellularLocation>
        <location evidence="10">Cytoplasm</location>
    </subcellularLocation>
</comment>
<comment type="similarity">
    <text evidence="10">Belongs to the P-Pant transferase superfamily. AcpS family.</text>
</comment>
<evidence type="ECO:0000256" key="6">
    <source>
        <dbReference type="ARBA" id="ARBA00023098"/>
    </source>
</evidence>
<dbReference type="GO" id="GO:0006633">
    <property type="term" value="P:fatty acid biosynthetic process"/>
    <property type="evidence" value="ECO:0007669"/>
    <property type="project" value="UniProtKB-UniRule"/>
</dbReference>
<dbReference type="NCBIfam" id="TIGR00556">
    <property type="entry name" value="pantethn_trn"/>
    <property type="match status" value="1"/>
</dbReference>
<evidence type="ECO:0000256" key="9">
    <source>
        <dbReference type="ARBA" id="ARBA00054726"/>
    </source>
</evidence>
<dbReference type="InterPro" id="IPR002582">
    <property type="entry name" value="ACPS"/>
</dbReference>
<keyword evidence="1 10" id="KW-0444">Lipid biosynthesis</keyword>
<keyword evidence="2 10" id="KW-0808">Transferase</keyword>
<dbReference type="OrthoDB" id="517356at2"/>
<evidence type="ECO:0000256" key="7">
    <source>
        <dbReference type="ARBA" id="ARBA00023160"/>
    </source>
</evidence>
<dbReference type="HAMAP" id="MF_00101">
    <property type="entry name" value="AcpS"/>
    <property type="match status" value="1"/>
</dbReference>
<reference evidence="12 13" key="1">
    <citation type="submission" date="2019-05" db="EMBL/GenBank/DDBJ databases">
        <title>Genome sequences of Thalassotalea litorea 1K03283.</title>
        <authorList>
            <person name="Zhang D."/>
        </authorList>
    </citation>
    <scope>NUCLEOTIDE SEQUENCE [LARGE SCALE GENOMIC DNA]</scope>
    <source>
        <strain evidence="12 13">MCCC 1K03283</strain>
    </source>
</reference>
<keyword evidence="7 10" id="KW-0275">Fatty acid biosynthesis</keyword>
<dbReference type="InterPro" id="IPR004568">
    <property type="entry name" value="Ppantetheine-prot_Trfase_dom"/>
</dbReference>
<dbReference type="Pfam" id="PF01648">
    <property type="entry name" value="ACPS"/>
    <property type="match status" value="1"/>
</dbReference>
<gene>
    <name evidence="10" type="primary">acpS</name>
    <name evidence="12" type="ORF">FE810_16640</name>
</gene>
<keyword evidence="6 10" id="KW-0443">Lipid metabolism</keyword>